<feature type="transmembrane region" description="Helical" evidence="11">
    <location>
        <begin position="1357"/>
        <end position="1375"/>
    </location>
</feature>
<feature type="transmembrane region" description="Helical" evidence="11">
    <location>
        <begin position="1326"/>
        <end position="1345"/>
    </location>
</feature>
<organism evidence="13 14">
    <name type="scientific">Sanghuangporus baumii</name>
    <name type="common">Phellinus baumii</name>
    <dbReference type="NCBI Taxonomy" id="108892"/>
    <lineage>
        <taxon>Eukaryota</taxon>
        <taxon>Fungi</taxon>
        <taxon>Dikarya</taxon>
        <taxon>Basidiomycota</taxon>
        <taxon>Agaricomycotina</taxon>
        <taxon>Agaricomycetes</taxon>
        <taxon>Hymenochaetales</taxon>
        <taxon>Hymenochaetaceae</taxon>
        <taxon>Sanghuangporus</taxon>
    </lineage>
</organism>
<feature type="signal peptide" evidence="12">
    <location>
        <begin position="1"/>
        <end position="18"/>
    </location>
</feature>
<evidence type="ECO:0000313" key="13">
    <source>
        <dbReference type="EMBL" id="OCB92091.1"/>
    </source>
</evidence>
<feature type="compositionally biased region" description="Basic and acidic residues" evidence="10">
    <location>
        <begin position="923"/>
        <end position="935"/>
    </location>
</feature>
<dbReference type="InterPro" id="IPR037019">
    <property type="entry name" value="Glyco_hydro_7_sf"/>
</dbReference>
<evidence type="ECO:0000256" key="4">
    <source>
        <dbReference type="ARBA" id="ARBA00022729"/>
    </source>
</evidence>
<evidence type="ECO:0000256" key="5">
    <source>
        <dbReference type="ARBA" id="ARBA00022801"/>
    </source>
</evidence>
<evidence type="ECO:0000256" key="2">
    <source>
        <dbReference type="ARBA" id="ARBA00006044"/>
    </source>
</evidence>
<evidence type="ECO:0000256" key="1">
    <source>
        <dbReference type="ARBA" id="ARBA00001641"/>
    </source>
</evidence>
<evidence type="ECO:0000256" key="7">
    <source>
        <dbReference type="ARBA" id="ARBA00023277"/>
    </source>
</evidence>
<dbReference type="OrthoDB" id="68611at2759"/>
<dbReference type="EMBL" id="LNZH02000034">
    <property type="protein sequence ID" value="OCB92091.1"/>
    <property type="molecule type" value="Genomic_DNA"/>
</dbReference>
<reference evidence="13" key="1">
    <citation type="submission" date="2016-06" db="EMBL/GenBank/DDBJ databases">
        <title>Draft Genome sequence of the fungus Inonotus baumii.</title>
        <authorList>
            <person name="Zhu H."/>
            <person name="Lin W."/>
        </authorList>
    </citation>
    <scope>NUCLEOTIDE SEQUENCE</scope>
    <source>
        <strain evidence="13">821</strain>
    </source>
</reference>
<name>A0A9Q5I5V5_SANBA</name>
<feature type="transmembrane region" description="Helical" evidence="11">
    <location>
        <begin position="1203"/>
        <end position="1220"/>
    </location>
</feature>
<feature type="chain" id="PRO_5040411078" description="cellulose 1,4-beta-cellobiosidase (non-reducing end)" evidence="12">
    <location>
        <begin position="19"/>
        <end position="1580"/>
    </location>
</feature>
<evidence type="ECO:0000256" key="12">
    <source>
        <dbReference type="SAM" id="SignalP"/>
    </source>
</evidence>
<dbReference type="PRINTS" id="PR00734">
    <property type="entry name" value="GLHYDRLASE7"/>
</dbReference>
<keyword evidence="11" id="KW-0472">Membrane</keyword>
<feature type="transmembrane region" description="Helical" evidence="11">
    <location>
        <begin position="522"/>
        <end position="541"/>
    </location>
</feature>
<dbReference type="PANTHER" id="PTHR33753:SF2">
    <property type="entry name" value="GLYCOSIDE HYDROLASE FAMILY 7 PROTEIN"/>
    <property type="match status" value="1"/>
</dbReference>
<dbReference type="PANTHER" id="PTHR33753">
    <property type="entry name" value="1,4-BETA-D-GLUCAN CELLOBIOHYDROLASE B"/>
    <property type="match status" value="1"/>
</dbReference>
<gene>
    <name evidence="13" type="ORF">A7U60_g573</name>
</gene>
<proteinExistence type="inferred from homology"/>
<dbReference type="EC" id="3.2.1.91" evidence="3"/>
<keyword evidence="7" id="KW-0119">Carbohydrate metabolism</keyword>
<evidence type="ECO:0000256" key="9">
    <source>
        <dbReference type="ARBA" id="ARBA00023326"/>
    </source>
</evidence>
<feature type="transmembrane region" description="Helical" evidence="11">
    <location>
        <begin position="1227"/>
        <end position="1248"/>
    </location>
</feature>
<feature type="transmembrane region" description="Helical" evidence="11">
    <location>
        <begin position="576"/>
        <end position="593"/>
    </location>
</feature>
<keyword evidence="4 12" id="KW-0732">Signal</keyword>
<evidence type="ECO:0000313" key="14">
    <source>
        <dbReference type="Proteomes" id="UP000757232"/>
    </source>
</evidence>
<accession>A0A9Q5I5V5</accession>
<feature type="transmembrane region" description="Helical" evidence="11">
    <location>
        <begin position="636"/>
        <end position="653"/>
    </location>
</feature>
<evidence type="ECO:0000256" key="10">
    <source>
        <dbReference type="SAM" id="MobiDB-lite"/>
    </source>
</evidence>
<dbReference type="FunFam" id="2.70.100.10:FF:000001">
    <property type="entry name" value="Glucanase"/>
    <property type="match status" value="1"/>
</dbReference>
<keyword evidence="14" id="KW-1185">Reference proteome</keyword>
<keyword evidence="8" id="KW-0326">Glycosidase</keyword>
<evidence type="ECO:0000256" key="8">
    <source>
        <dbReference type="ARBA" id="ARBA00023295"/>
    </source>
</evidence>
<feature type="region of interest" description="Disordered" evidence="10">
    <location>
        <begin position="827"/>
        <end position="846"/>
    </location>
</feature>
<protein>
    <recommendedName>
        <fullName evidence="3">cellulose 1,4-beta-cellobiosidase (non-reducing end)</fullName>
        <ecNumber evidence="3">3.2.1.91</ecNumber>
    </recommendedName>
</protein>
<comment type="similarity">
    <text evidence="2">Belongs to the glycosyl hydrolase 7 (cellulase C) family.</text>
</comment>
<dbReference type="GO" id="GO:0030245">
    <property type="term" value="P:cellulose catabolic process"/>
    <property type="evidence" value="ECO:0007669"/>
    <property type="project" value="UniProtKB-KW"/>
</dbReference>
<comment type="caution">
    <text evidence="13">The sequence shown here is derived from an EMBL/GenBank/DDBJ whole genome shotgun (WGS) entry which is preliminary data.</text>
</comment>
<feature type="transmembrane region" description="Helical" evidence="11">
    <location>
        <begin position="553"/>
        <end position="570"/>
    </location>
</feature>
<feature type="transmembrane region" description="Helical" evidence="11">
    <location>
        <begin position="1286"/>
        <end position="1306"/>
    </location>
</feature>
<dbReference type="SUPFAM" id="SSF49899">
    <property type="entry name" value="Concanavalin A-like lectins/glucanases"/>
    <property type="match status" value="1"/>
</dbReference>
<sequence>MFPAATLLCFTLLAVVRGQQVGTVTAENHPSLSVQQCTGSGSCSTQSRSIVLDSNWRWLHTTSGYTNCYTGNTWDTSLCPDGATCAQNCALDGADYAGTYGITTSGNALTLKFVTQSQQKNIGSRVYLMADQSHYQMFHLKNQEFTFDVDMSNLPCGLNGALYFVEMDADGGMTRFPTNKAGAKYGTGYCDTQCPHDIKFINGEANVEGWAASASDPNAGSGMFGSCCNEMDVWEANSMAAAVTPHVCSVQSQTRCSGTQCGDGDERYDGICDKDGCDFNSFRMGDKTFLGPGMTVDTRSKFTVVTQFLTADNTTTGSLSEIRRLYVQNGMVIQNSKVNIPGMAAYDSITDEFCNAQKEAFGDTNTFESLGGLKQMGTAFDNGMSLVMSVWDDHAVNMLWLDSDYPTDVPATNPGVARGNCATTSGQPTQVESQSASASVVFSNIKFAELERGVSVGSGNGRQSSSRRAFAALCVMDSAELSRKLTGVARWLRSRRAVSAYKGAIAYATGFILIFIRSFDDLSAFPLTFTSMTILLIVGGVGTSFGSCVQSTALALIGVGAGAVGFVILAKLVGSQIAQGFVFAALVYGFALVKAQGSKWFPLALLAILMSFNGIYTSLLVGRFDPAYLEEYLKTYSWAAAIVLTVNILILPISSEKEMRQTLILSLEHVSTFLHLLAKTYTMEITEEEKAIRDHLVQSVRADFGLLSNKIDQTFIEINYSRFSTKEYQSFVTRLNWDPFFIHQSLIAVYSSLINVEKKDSDLFRTEFLPNTVKSFNTLRGGATAATVLDTLNATMREIIGALDCQRFIIPASSTGYAEFMDVERQESSPSLRLRHEPTRASSARDTVDERLDYVARRLAEELNGNEIDVDGSLDALHNDQDIDDGQGTNVQPRSAVGDGLPDVHANQDVGLSRSGSQSRRYSTSDREKEHEIASARKASPGACVRSLRRIFDKFCTVQHDIMLHGGDDTLRLLEPLPSLKTTYQYRYVPSASGPDIRSSSSRPRRRRRSWMDEVLDDEPATPPATPDEKQGDIYYEMAREKTKCDHRSDEITAASHHSLMRVYSFLFTMEQLVSEVETLYHTCKALSTPRFRIHYFPRLSRPDNGFLYNVNNLPTNRKETSFPLQEERTDDPKNASFRELSVAEAVALLEHRTYTRPGPSIFQRIYAAEQWLRGPSSVYAAKTAAATTIFAVLIFHPVPRQWFISFGMVGGALTIVTALQPTLGQSVFSFILQILGSGVGYLWALILLEIFGNVGGFHFNPYGVVALLIPFAIALYYVLYNKPQFFVAGILGLNGAGTVLITEWINVEYLGNSRFDSPVLRFGKAFATLGVALGLVAVFQLFILRNPARRTLRKRVGTMLFSQLSYLTLLQAFVRGVMPTDPSRRAPDAAISRVIQELRHRELKLQAELISLRPLVNFAANEAQYQQPFRDDIVNKILQTSQIMLDRMRESRIAISSEPLPDVVLRNYVQVLAPYRRRNSQILQLGYYLVASSILAKAPLLRETPAELESAGETANFMHDMLVLAGRHARTPEGARTIRSGSFTRYFHYLVSITSLSEHLKALEDACKDLFGELEDHLT</sequence>
<evidence type="ECO:0000256" key="11">
    <source>
        <dbReference type="SAM" id="Phobius"/>
    </source>
</evidence>
<feature type="region of interest" description="Disordered" evidence="10">
    <location>
        <begin position="870"/>
        <end position="938"/>
    </location>
</feature>
<dbReference type="CDD" id="cd07999">
    <property type="entry name" value="GH7_CBH_EG"/>
    <property type="match status" value="1"/>
</dbReference>
<dbReference type="InterPro" id="IPR001722">
    <property type="entry name" value="Glyco_hydro_7"/>
</dbReference>
<keyword evidence="11" id="KW-0812">Transmembrane</keyword>
<dbReference type="Gene3D" id="2.70.100.10">
    <property type="entry name" value="Glycoside hydrolase, family 7, domain"/>
    <property type="match status" value="1"/>
</dbReference>
<dbReference type="Proteomes" id="UP000757232">
    <property type="component" value="Unassembled WGS sequence"/>
</dbReference>
<feature type="transmembrane region" description="Helical" evidence="11">
    <location>
        <begin position="498"/>
        <end position="516"/>
    </location>
</feature>
<comment type="catalytic activity">
    <reaction evidence="1">
        <text>Hydrolysis of (1-&gt;4)-beta-D-glucosidic linkages in cellulose and cellotetraose, releasing cellobiose from the non-reducing ends of the chains.</text>
        <dbReference type="EC" id="3.2.1.91"/>
    </reaction>
</comment>
<dbReference type="Pfam" id="PF00840">
    <property type="entry name" value="Glyco_hydro_7"/>
    <property type="match status" value="1"/>
</dbReference>
<evidence type="ECO:0000256" key="3">
    <source>
        <dbReference type="ARBA" id="ARBA00012561"/>
    </source>
</evidence>
<feature type="region of interest" description="Disordered" evidence="10">
    <location>
        <begin position="991"/>
        <end position="1033"/>
    </location>
</feature>
<feature type="transmembrane region" description="Helical" evidence="11">
    <location>
        <begin position="600"/>
        <end position="624"/>
    </location>
</feature>
<keyword evidence="6" id="KW-0136">Cellulose degradation</keyword>
<dbReference type="InterPro" id="IPR013320">
    <property type="entry name" value="ConA-like_dom_sf"/>
</dbReference>
<feature type="transmembrane region" description="Helical" evidence="11">
    <location>
        <begin position="1260"/>
        <end position="1279"/>
    </location>
</feature>
<evidence type="ECO:0000256" key="6">
    <source>
        <dbReference type="ARBA" id="ARBA00023001"/>
    </source>
</evidence>
<keyword evidence="11" id="KW-1133">Transmembrane helix</keyword>
<keyword evidence="5" id="KW-0378">Hydrolase</keyword>
<keyword evidence="9" id="KW-0624">Polysaccharide degradation</keyword>
<dbReference type="GO" id="GO:0016162">
    <property type="term" value="F:cellulose 1,4-beta-cellobiosidase activity"/>
    <property type="evidence" value="ECO:0007669"/>
    <property type="project" value="UniProtKB-EC"/>
</dbReference>